<keyword evidence="6" id="KW-0547">Nucleotide-binding</keyword>
<evidence type="ECO:0000313" key="14">
    <source>
        <dbReference type="EMBL" id="RYU89910.1"/>
    </source>
</evidence>
<reference evidence="14 15" key="1">
    <citation type="submission" date="2019-02" db="EMBL/GenBank/DDBJ databases">
        <title>Bacterial novel species Mucilaginibacter sp. 17JY9-4 isolated from soil.</title>
        <authorList>
            <person name="Jung H.-Y."/>
        </authorList>
    </citation>
    <scope>NUCLEOTIDE SEQUENCE [LARGE SCALE GENOMIC DNA]</scope>
    <source>
        <strain evidence="14 15">17JY9-4</strain>
    </source>
</reference>
<comment type="similarity">
    <text evidence="2">Belongs to the HPPK family.</text>
</comment>
<evidence type="ECO:0000256" key="6">
    <source>
        <dbReference type="ARBA" id="ARBA00022741"/>
    </source>
</evidence>
<dbReference type="NCBIfam" id="TIGR01498">
    <property type="entry name" value="folK"/>
    <property type="match status" value="1"/>
</dbReference>
<dbReference type="GO" id="GO:0046656">
    <property type="term" value="P:folic acid biosynthetic process"/>
    <property type="evidence" value="ECO:0007669"/>
    <property type="project" value="UniProtKB-KW"/>
</dbReference>
<evidence type="ECO:0000256" key="8">
    <source>
        <dbReference type="ARBA" id="ARBA00022840"/>
    </source>
</evidence>
<dbReference type="RefSeq" id="WP_129876569.1">
    <property type="nucleotide sequence ID" value="NZ_SEWG01000004.1"/>
</dbReference>
<dbReference type="PANTHER" id="PTHR43071">
    <property type="entry name" value="2-AMINO-4-HYDROXY-6-HYDROXYMETHYLDIHYDROPTERIDINE PYROPHOSPHOKINASE"/>
    <property type="match status" value="1"/>
</dbReference>
<dbReference type="CDD" id="cd00483">
    <property type="entry name" value="HPPK"/>
    <property type="match status" value="1"/>
</dbReference>
<dbReference type="OrthoDB" id="9808041at2"/>
<dbReference type="SUPFAM" id="SSF55083">
    <property type="entry name" value="6-hydroxymethyl-7,8-dihydropterin pyrophosphokinase, HPPK"/>
    <property type="match status" value="1"/>
</dbReference>
<proteinExistence type="inferred from homology"/>
<evidence type="ECO:0000256" key="4">
    <source>
        <dbReference type="ARBA" id="ARBA00016218"/>
    </source>
</evidence>
<dbReference type="Pfam" id="PF01288">
    <property type="entry name" value="HPPK"/>
    <property type="match status" value="1"/>
</dbReference>
<evidence type="ECO:0000256" key="2">
    <source>
        <dbReference type="ARBA" id="ARBA00005810"/>
    </source>
</evidence>
<evidence type="ECO:0000256" key="7">
    <source>
        <dbReference type="ARBA" id="ARBA00022777"/>
    </source>
</evidence>
<evidence type="ECO:0000256" key="1">
    <source>
        <dbReference type="ARBA" id="ARBA00005051"/>
    </source>
</evidence>
<name>A0A4V1ZBP8_9SPHI</name>
<dbReference type="GO" id="GO:0005524">
    <property type="term" value="F:ATP binding"/>
    <property type="evidence" value="ECO:0007669"/>
    <property type="project" value="UniProtKB-KW"/>
</dbReference>
<gene>
    <name evidence="14" type="primary">folK</name>
    <name evidence="14" type="ORF">EWM62_10195</name>
</gene>
<evidence type="ECO:0000256" key="3">
    <source>
        <dbReference type="ARBA" id="ARBA00013253"/>
    </source>
</evidence>
<protein>
    <recommendedName>
        <fullName evidence="4">2-amino-4-hydroxy-6-hydroxymethyldihydropteridine pyrophosphokinase</fullName>
        <ecNumber evidence="3">2.7.6.3</ecNumber>
    </recommendedName>
    <alternativeName>
        <fullName evidence="11">6-hydroxymethyl-7,8-dihydropterin pyrophosphokinase</fullName>
    </alternativeName>
    <alternativeName>
        <fullName evidence="12">7,8-dihydro-6-hydroxymethylpterin-pyrophosphokinase</fullName>
    </alternativeName>
</protein>
<comment type="pathway">
    <text evidence="1">Cofactor biosynthesis; tetrahydrofolate biosynthesis; 2-amino-4-hydroxy-6-hydroxymethyl-7,8-dihydropteridine diphosphate from 7,8-dihydroneopterin triphosphate: step 4/4.</text>
</comment>
<evidence type="ECO:0000256" key="9">
    <source>
        <dbReference type="ARBA" id="ARBA00022909"/>
    </source>
</evidence>
<dbReference type="PANTHER" id="PTHR43071:SF1">
    <property type="entry name" value="2-AMINO-4-HYDROXY-6-HYDROXYMETHYLDIHYDROPTERIDINE PYROPHOSPHOKINASE"/>
    <property type="match status" value="1"/>
</dbReference>
<comment type="caution">
    <text evidence="14">The sequence shown here is derived from an EMBL/GenBank/DDBJ whole genome shotgun (WGS) entry which is preliminary data.</text>
</comment>
<dbReference type="InterPro" id="IPR000550">
    <property type="entry name" value="Hppk"/>
</dbReference>
<dbReference type="EC" id="2.7.6.3" evidence="3"/>
<comment type="function">
    <text evidence="10">Catalyzes the transfer of pyrophosphate from adenosine triphosphate (ATP) to 6-hydroxymethyl-7,8-dihydropterin, an enzymatic step in folate biosynthesis pathway.</text>
</comment>
<dbReference type="PROSITE" id="PS00794">
    <property type="entry name" value="HPPK"/>
    <property type="match status" value="1"/>
</dbReference>
<dbReference type="InterPro" id="IPR035907">
    <property type="entry name" value="Hppk_sf"/>
</dbReference>
<dbReference type="EMBL" id="SEWG01000004">
    <property type="protein sequence ID" value="RYU89910.1"/>
    <property type="molecule type" value="Genomic_DNA"/>
</dbReference>
<dbReference type="Gene3D" id="3.30.70.560">
    <property type="entry name" value="7,8-Dihydro-6-hydroxymethylpterin-pyrophosphokinase HPPK"/>
    <property type="match status" value="1"/>
</dbReference>
<organism evidence="14 15">
    <name type="scientific">Mucilaginibacter terrigena</name>
    <dbReference type="NCBI Taxonomy" id="2492395"/>
    <lineage>
        <taxon>Bacteria</taxon>
        <taxon>Pseudomonadati</taxon>
        <taxon>Bacteroidota</taxon>
        <taxon>Sphingobacteriia</taxon>
        <taxon>Sphingobacteriales</taxon>
        <taxon>Sphingobacteriaceae</taxon>
        <taxon>Mucilaginibacter</taxon>
    </lineage>
</organism>
<evidence type="ECO:0000256" key="5">
    <source>
        <dbReference type="ARBA" id="ARBA00022679"/>
    </source>
</evidence>
<dbReference type="GO" id="GO:0046654">
    <property type="term" value="P:tetrahydrofolate biosynthetic process"/>
    <property type="evidence" value="ECO:0007669"/>
    <property type="project" value="UniProtKB-UniPathway"/>
</dbReference>
<evidence type="ECO:0000256" key="12">
    <source>
        <dbReference type="ARBA" id="ARBA00033413"/>
    </source>
</evidence>
<dbReference type="Proteomes" id="UP000293331">
    <property type="component" value="Unassembled WGS sequence"/>
</dbReference>
<accession>A0A4V1ZBP8</accession>
<keyword evidence="15" id="KW-1185">Reference proteome</keyword>
<sequence length="159" mass="18171">MINVFLLLGSNLGDRKAFLNKAIERIEQDIAPVVKTSAVYETQSWGKTDLPDYLNQVVILQTGLPAQQVLQKILQIETEMGRMREEKWGSRTIDIDILFYGDEVINDPNLTVPHPELHNRRFTLEPLGMLAPDFIHPVLNKSVLELKNNLKDNLIVKKL</sequence>
<dbReference type="GO" id="GO:0016301">
    <property type="term" value="F:kinase activity"/>
    <property type="evidence" value="ECO:0007669"/>
    <property type="project" value="UniProtKB-KW"/>
</dbReference>
<dbReference type="UniPathway" id="UPA00077">
    <property type="reaction ID" value="UER00155"/>
</dbReference>
<dbReference type="AlphaFoldDB" id="A0A4V1ZBP8"/>
<keyword evidence="7 14" id="KW-0418">Kinase</keyword>
<keyword evidence="8" id="KW-0067">ATP-binding</keyword>
<keyword evidence="9" id="KW-0289">Folate biosynthesis</keyword>
<evidence type="ECO:0000259" key="13">
    <source>
        <dbReference type="PROSITE" id="PS00794"/>
    </source>
</evidence>
<evidence type="ECO:0000256" key="11">
    <source>
        <dbReference type="ARBA" id="ARBA00029766"/>
    </source>
</evidence>
<feature type="domain" description="7,8-dihydro-6-hydroxymethylpterin-pyrophosphokinase" evidence="13">
    <location>
        <begin position="87"/>
        <end position="98"/>
    </location>
</feature>
<dbReference type="GO" id="GO:0003848">
    <property type="term" value="F:2-amino-4-hydroxy-6-hydroxymethyldihydropteridine diphosphokinase activity"/>
    <property type="evidence" value="ECO:0007669"/>
    <property type="project" value="UniProtKB-EC"/>
</dbReference>
<evidence type="ECO:0000256" key="10">
    <source>
        <dbReference type="ARBA" id="ARBA00029409"/>
    </source>
</evidence>
<evidence type="ECO:0000313" key="15">
    <source>
        <dbReference type="Proteomes" id="UP000293331"/>
    </source>
</evidence>
<keyword evidence="5 14" id="KW-0808">Transferase</keyword>